<protein>
    <submittedName>
        <fullName evidence="2">Uncharacterized protein</fullName>
    </submittedName>
</protein>
<dbReference type="EMBL" id="RWGY01000031">
    <property type="protein sequence ID" value="TVU13719.1"/>
    <property type="molecule type" value="Genomic_DNA"/>
</dbReference>
<name>A0A5J9TQP4_9POAL</name>
<accession>A0A5J9TQP4</accession>
<feature type="non-terminal residue" evidence="2">
    <location>
        <position position="1"/>
    </location>
</feature>
<feature type="compositionally biased region" description="Polar residues" evidence="1">
    <location>
        <begin position="28"/>
        <end position="37"/>
    </location>
</feature>
<feature type="compositionally biased region" description="Polar residues" evidence="1">
    <location>
        <begin position="11"/>
        <end position="21"/>
    </location>
</feature>
<keyword evidence="3" id="KW-1185">Reference proteome</keyword>
<comment type="caution">
    <text evidence="2">The sequence shown here is derived from an EMBL/GenBank/DDBJ whole genome shotgun (WGS) entry which is preliminary data.</text>
</comment>
<evidence type="ECO:0000313" key="2">
    <source>
        <dbReference type="EMBL" id="TVU13719.1"/>
    </source>
</evidence>
<proteinExistence type="predicted"/>
<evidence type="ECO:0000256" key="1">
    <source>
        <dbReference type="SAM" id="MobiDB-lite"/>
    </source>
</evidence>
<gene>
    <name evidence="2" type="ORF">EJB05_37139</name>
</gene>
<organism evidence="2 3">
    <name type="scientific">Eragrostis curvula</name>
    <name type="common">weeping love grass</name>
    <dbReference type="NCBI Taxonomy" id="38414"/>
    <lineage>
        <taxon>Eukaryota</taxon>
        <taxon>Viridiplantae</taxon>
        <taxon>Streptophyta</taxon>
        <taxon>Embryophyta</taxon>
        <taxon>Tracheophyta</taxon>
        <taxon>Spermatophyta</taxon>
        <taxon>Magnoliopsida</taxon>
        <taxon>Liliopsida</taxon>
        <taxon>Poales</taxon>
        <taxon>Poaceae</taxon>
        <taxon>PACMAD clade</taxon>
        <taxon>Chloridoideae</taxon>
        <taxon>Eragrostideae</taxon>
        <taxon>Eragrostidinae</taxon>
        <taxon>Eragrostis</taxon>
    </lineage>
</organism>
<feature type="region of interest" description="Disordered" evidence="1">
    <location>
        <begin position="1"/>
        <end position="44"/>
    </location>
</feature>
<sequence length="106" mass="11073">MASSDDCGASPSATRFAQISPGSAAPNLDSSLETADPSTPCDEEGLGRQWALNRGKIVAVASGCVGGLRRLGSSTSLRQAGGQWHFAFAMPNHFSSTSFFNSEFED</sequence>
<dbReference type="Proteomes" id="UP000324897">
    <property type="component" value="Unassembled WGS sequence"/>
</dbReference>
<dbReference type="AlphaFoldDB" id="A0A5J9TQP4"/>
<reference evidence="2 3" key="1">
    <citation type="journal article" date="2019" name="Sci. Rep.">
        <title>A high-quality genome of Eragrostis curvula grass provides insights into Poaceae evolution and supports new strategies to enhance forage quality.</title>
        <authorList>
            <person name="Carballo J."/>
            <person name="Santos B.A.C.M."/>
            <person name="Zappacosta D."/>
            <person name="Garbus I."/>
            <person name="Selva J.P."/>
            <person name="Gallo C.A."/>
            <person name="Diaz A."/>
            <person name="Albertini E."/>
            <person name="Caccamo M."/>
            <person name="Echenique V."/>
        </authorList>
    </citation>
    <scope>NUCLEOTIDE SEQUENCE [LARGE SCALE GENOMIC DNA]</scope>
    <source>
        <strain evidence="3">cv. Victoria</strain>
        <tissue evidence="2">Leaf</tissue>
    </source>
</reference>
<dbReference type="Gramene" id="TVU13719">
    <property type="protein sequence ID" value="TVU13719"/>
    <property type="gene ID" value="EJB05_37139"/>
</dbReference>
<evidence type="ECO:0000313" key="3">
    <source>
        <dbReference type="Proteomes" id="UP000324897"/>
    </source>
</evidence>